<dbReference type="InterPro" id="IPR009057">
    <property type="entry name" value="Homeodomain-like_sf"/>
</dbReference>
<dbReference type="Proteomes" id="UP000335538">
    <property type="component" value="Unassembled WGS sequence"/>
</dbReference>
<accession>A0A5E5BL10</accession>
<protein>
    <submittedName>
        <fullName evidence="1">Transposase</fullName>
    </submittedName>
</protein>
<reference evidence="1 2" key="1">
    <citation type="submission" date="2019-08" db="EMBL/GenBank/DDBJ databases">
        <authorList>
            <person name="Peeters C."/>
        </authorList>
    </citation>
    <scope>NUCLEOTIDE SEQUENCE [LARGE SCALE GENOMIC DNA]</scope>
    <source>
        <strain evidence="1 2">LMG 31121</strain>
    </source>
</reference>
<organism evidence="1 2">
    <name type="scientific">Pandoraea sputorum</name>
    <dbReference type="NCBI Taxonomy" id="93222"/>
    <lineage>
        <taxon>Bacteria</taxon>
        <taxon>Pseudomonadati</taxon>
        <taxon>Pseudomonadota</taxon>
        <taxon>Betaproteobacteria</taxon>
        <taxon>Burkholderiales</taxon>
        <taxon>Burkholderiaceae</taxon>
        <taxon>Pandoraea</taxon>
    </lineage>
</organism>
<dbReference type="InterPro" id="IPR002514">
    <property type="entry name" value="Transposase_8"/>
</dbReference>
<evidence type="ECO:0000313" key="1">
    <source>
        <dbReference type="EMBL" id="VVE85997.1"/>
    </source>
</evidence>
<dbReference type="Pfam" id="PF01527">
    <property type="entry name" value="HTH_Tnp_1"/>
    <property type="match status" value="1"/>
</dbReference>
<sequence length="108" mass="11844">MSEKTVPKRQCTDEFKVEAVRLAEPVGQHEAARRRGVPVATLGNWTRRSQGQASARDPLARCTTRPINEVEAESSGLRKELASAKLDIEILSKATVGSTDRRNAFGLI</sequence>
<evidence type="ECO:0000313" key="2">
    <source>
        <dbReference type="Proteomes" id="UP000335538"/>
    </source>
</evidence>
<dbReference type="GO" id="GO:0006313">
    <property type="term" value="P:DNA transposition"/>
    <property type="evidence" value="ECO:0007669"/>
    <property type="project" value="InterPro"/>
</dbReference>
<dbReference type="AlphaFoldDB" id="A0A5E5BL10"/>
<proteinExistence type="predicted"/>
<dbReference type="EMBL" id="CABPSR010000060">
    <property type="protein sequence ID" value="VVE85997.1"/>
    <property type="molecule type" value="Genomic_DNA"/>
</dbReference>
<dbReference type="GO" id="GO:0004803">
    <property type="term" value="F:transposase activity"/>
    <property type="evidence" value="ECO:0007669"/>
    <property type="project" value="InterPro"/>
</dbReference>
<name>A0A5E5BL10_9BURK</name>
<dbReference type="GO" id="GO:0003677">
    <property type="term" value="F:DNA binding"/>
    <property type="evidence" value="ECO:0007669"/>
    <property type="project" value="InterPro"/>
</dbReference>
<gene>
    <name evidence="1" type="ORF">PSP31121_05636</name>
</gene>
<dbReference type="SUPFAM" id="SSF46689">
    <property type="entry name" value="Homeodomain-like"/>
    <property type="match status" value="1"/>
</dbReference>